<dbReference type="CDD" id="cd16364">
    <property type="entry name" value="T3SC_I-like"/>
    <property type="match status" value="1"/>
</dbReference>
<dbReference type="Proteomes" id="UP000050469">
    <property type="component" value="Unassembled WGS sequence"/>
</dbReference>
<dbReference type="GO" id="GO:0030254">
    <property type="term" value="P:protein secretion by the type III secretion system"/>
    <property type="evidence" value="ECO:0007669"/>
    <property type="project" value="InterPro"/>
</dbReference>
<organism evidence="2 3">
    <name type="scientific">Pseudomonas amygdali pv. photiniae</name>
    <dbReference type="NCBI Taxonomy" id="251724"/>
    <lineage>
        <taxon>Bacteria</taxon>
        <taxon>Pseudomonadati</taxon>
        <taxon>Pseudomonadota</taxon>
        <taxon>Gammaproteobacteria</taxon>
        <taxon>Pseudomonadales</taxon>
        <taxon>Pseudomonadaceae</taxon>
        <taxon>Pseudomonas</taxon>
        <taxon>Pseudomonas amygdali</taxon>
    </lineage>
</organism>
<accession>A0A0N8RVP1</accession>
<name>A0A0N8RVP1_PSEA0</name>
<comment type="caution">
    <text evidence="2">The sequence shown here is derived from an EMBL/GenBank/DDBJ whole genome shotgun (WGS) entry which is preliminary data.</text>
</comment>
<sequence length="354" mass="37224">MRTDETQPTLSRVAELLALQNAPSPARRRNATAGQGGQANGPPAIPADSAPWLAKAATVLGRPADAVRMFPRSGLLTLEHIRLMMFCQEPSPPRWSVLGYPIIPPGVPAGLWHEALLRANTVAMAAQTCTFALDEQGTAVLITQIPFHAYGDAQALAQALADMDELASGLATTVSAAAHVGSVGHSPPSPDMAPASPDLAQLSSRVEALATEQMGAQWHRPLLEQALPELGLPVPKAMFGSVGAFKLGKRFVELIAAPDQKSLLLSTPVSVQLKTLPQRRAALQTSFYLLTGAHCSIALAPNGASLQSRWDATGLDGKDLAAWLADFVTLAISIDRGDNAATSASGISNTEFKR</sequence>
<reference evidence="2 3" key="1">
    <citation type="submission" date="2015-09" db="EMBL/GenBank/DDBJ databases">
        <title>Genome announcement of multiple Pseudomonas syringae strains.</title>
        <authorList>
            <person name="Thakur S."/>
            <person name="Wang P.W."/>
            <person name="Gong Y."/>
            <person name="Weir B.S."/>
            <person name="Guttman D.S."/>
        </authorList>
    </citation>
    <scope>NUCLEOTIDE SEQUENCE [LARGE SCALE GENOMIC DNA]</scope>
    <source>
        <strain evidence="2 3">ICMP7840</strain>
    </source>
</reference>
<gene>
    <name evidence="2" type="ORF">ALO53_200131</name>
</gene>
<dbReference type="AlphaFoldDB" id="A0A0N8RVP1"/>
<evidence type="ECO:0000256" key="1">
    <source>
        <dbReference type="SAM" id="MobiDB-lite"/>
    </source>
</evidence>
<dbReference type="RefSeq" id="WP_057412493.1">
    <property type="nucleotide sequence ID" value="NZ_LJQO01000397.1"/>
</dbReference>
<evidence type="ECO:0000313" key="2">
    <source>
        <dbReference type="EMBL" id="KPX65735.1"/>
    </source>
</evidence>
<evidence type="ECO:0000313" key="3">
    <source>
        <dbReference type="Proteomes" id="UP000050469"/>
    </source>
</evidence>
<dbReference type="EMBL" id="LJQO01000397">
    <property type="protein sequence ID" value="KPX65735.1"/>
    <property type="molecule type" value="Genomic_DNA"/>
</dbReference>
<dbReference type="Pfam" id="PF05932">
    <property type="entry name" value="CesT"/>
    <property type="match status" value="1"/>
</dbReference>
<dbReference type="PATRIC" id="fig|251724.3.peg.2749"/>
<feature type="region of interest" description="Disordered" evidence="1">
    <location>
        <begin position="21"/>
        <end position="47"/>
    </location>
</feature>
<protein>
    <submittedName>
        <fullName evidence="2">Uncharacterized protein</fullName>
    </submittedName>
</protein>
<proteinExistence type="predicted"/>
<dbReference type="InterPro" id="IPR010261">
    <property type="entry name" value="Tir_chaperone"/>
</dbReference>